<protein>
    <submittedName>
        <fullName evidence="6">Acetate kinase</fullName>
    </submittedName>
</protein>
<dbReference type="Proteomes" id="UP000061432">
    <property type="component" value="Chromosome"/>
</dbReference>
<reference evidence="6 7" key="1">
    <citation type="journal article" date="2015" name="Genome Announc.">
        <title>Complete Genome Sequence of Methylobacterium aquaticum Strain 22A, Isolated from Racomitrium japonicum Moss.</title>
        <authorList>
            <person name="Tani A."/>
            <person name="Ogura Y."/>
            <person name="Hayashi T."/>
            <person name="Kimbara K."/>
        </authorList>
    </citation>
    <scope>NUCLEOTIDE SEQUENCE [LARGE SCALE GENOMIC DNA]</scope>
    <source>
        <strain evidence="6 7">MA-22A</strain>
    </source>
</reference>
<dbReference type="SUPFAM" id="SSF53067">
    <property type="entry name" value="Actin-like ATPase domain"/>
    <property type="match status" value="1"/>
</dbReference>
<dbReference type="GO" id="GO:0016774">
    <property type="term" value="F:phosphotransferase activity, carboxyl group as acceptor"/>
    <property type="evidence" value="ECO:0007669"/>
    <property type="project" value="InterPro"/>
</dbReference>
<gene>
    <name evidence="6" type="ORF">Maq22A_c27160</name>
</gene>
<dbReference type="Gene3D" id="3.30.420.40">
    <property type="match status" value="1"/>
</dbReference>
<evidence type="ECO:0000256" key="3">
    <source>
        <dbReference type="ARBA" id="ARBA00022777"/>
    </source>
</evidence>
<reference evidence="7" key="2">
    <citation type="submission" date="2015-01" db="EMBL/GenBank/DDBJ databases">
        <title>Complete genome sequence of Methylobacterium aquaticum strain 22A.</title>
        <authorList>
            <person name="Tani A."/>
            <person name="Ogura Y."/>
            <person name="Hayashi T."/>
        </authorList>
    </citation>
    <scope>NUCLEOTIDE SEQUENCE [LARGE SCALE GENOMIC DNA]</scope>
    <source>
        <strain evidence="7">MA-22A</strain>
    </source>
</reference>
<accession>A0A0C6F6E6</accession>
<dbReference type="PATRIC" id="fig|270351.10.peg.5208"/>
<dbReference type="GO" id="GO:0016301">
    <property type="term" value="F:kinase activity"/>
    <property type="evidence" value="ECO:0007669"/>
    <property type="project" value="UniProtKB-KW"/>
</dbReference>
<dbReference type="InterPro" id="IPR043129">
    <property type="entry name" value="ATPase_NBD"/>
</dbReference>
<name>A0A0C6F6E6_9HYPH</name>
<keyword evidence="3 6" id="KW-0418">Kinase</keyword>
<evidence type="ECO:0000313" key="6">
    <source>
        <dbReference type="EMBL" id="BAQ48281.1"/>
    </source>
</evidence>
<proteinExistence type="predicted"/>
<dbReference type="InterPro" id="IPR000890">
    <property type="entry name" value="Aliphatic_acid_kin_short-chain"/>
</dbReference>
<keyword evidence="2" id="KW-0547">Nucleotide-binding</keyword>
<dbReference type="GO" id="GO:0005524">
    <property type="term" value="F:ATP binding"/>
    <property type="evidence" value="ECO:0007669"/>
    <property type="project" value="UniProtKB-KW"/>
</dbReference>
<evidence type="ECO:0000256" key="5">
    <source>
        <dbReference type="SAM" id="MobiDB-lite"/>
    </source>
</evidence>
<dbReference type="KEGG" id="maqu:Maq22A_c27160"/>
<evidence type="ECO:0000256" key="1">
    <source>
        <dbReference type="ARBA" id="ARBA00022679"/>
    </source>
</evidence>
<dbReference type="STRING" id="270351.Maq22A_c27160"/>
<dbReference type="Pfam" id="PF00871">
    <property type="entry name" value="Acetate_kinase"/>
    <property type="match status" value="1"/>
</dbReference>
<evidence type="ECO:0000256" key="2">
    <source>
        <dbReference type="ARBA" id="ARBA00022741"/>
    </source>
</evidence>
<evidence type="ECO:0000313" key="7">
    <source>
        <dbReference type="Proteomes" id="UP000061432"/>
    </source>
</evidence>
<evidence type="ECO:0000256" key="4">
    <source>
        <dbReference type="ARBA" id="ARBA00022840"/>
    </source>
</evidence>
<dbReference type="EMBL" id="AP014704">
    <property type="protein sequence ID" value="BAQ48281.1"/>
    <property type="molecule type" value="Genomic_DNA"/>
</dbReference>
<organism evidence="6 7">
    <name type="scientific">Methylobacterium aquaticum</name>
    <dbReference type="NCBI Taxonomy" id="270351"/>
    <lineage>
        <taxon>Bacteria</taxon>
        <taxon>Pseudomonadati</taxon>
        <taxon>Pseudomonadota</taxon>
        <taxon>Alphaproteobacteria</taxon>
        <taxon>Hyphomicrobiales</taxon>
        <taxon>Methylobacteriaceae</taxon>
        <taxon>Methylobacterium</taxon>
    </lineage>
</organism>
<keyword evidence="1" id="KW-0808">Transferase</keyword>
<sequence>MMGMRSGAVDPGLVYRVVREAGSLVAALGGLGDPVFTAGIGEHAPRIRAAVAAGLAAFGIASTRPATRRPRRASAASARAWRSTWCRRTKELAVARAVARLLTESVTRGRCRDRPAGATRGGRAVDLRRR</sequence>
<keyword evidence="4" id="KW-0067">ATP-binding</keyword>
<dbReference type="AlphaFoldDB" id="A0A0C6F6E6"/>
<feature type="region of interest" description="Disordered" evidence="5">
    <location>
        <begin position="111"/>
        <end position="130"/>
    </location>
</feature>